<evidence type="ECO:0000313" key="3">
    <source>
        <dbReference type="Proteomes" id="UP001254608"/>
    </source>
</evidence>
<name>A0ABU2WL94_9GAMM</name>
<reference evidence="2 3" key="1">
    <citation type="submission" date="2023-09" db="EMBL/GenBank/DDBJ databases">
        <authorList>
            <person name="Rey-Velasco X."/>
        </authorList>
    </citation>
    <scope>NUCLEOTIDE SEQUENCE [LARGE SCALE GENOMIC DNA]</scope>
    <source>
        <strain evidence="2 3">W345</strain>
    </source>
</reference>
<dbReference type="Proteomes" id="UP001254608">
    <property type="component" value="Unassembled WGS sequence"/>
</dbReference>
<comment type="caution">
    <text evidence="2">The sequence shown here is derived from an EMBL/GenBank/DDBJ whole genome shotgun (WGS) entry which is preliminary data.</text>
</comment>
<dbReference type="EMBL" id="JAVRIC010000024">
    <property type="protein sequence ID" value="MDT0498653.1"/>
    <property type="molecule type" value="Genomic_DNA"/>
</dbReference>
<evidence type="ECO:0000313" key="2">
    <source>
        <dbReference type="EMBL" id="MDT0498653.1"/>
    </source>
</evidence>
<protein>
    <recommendedName>
        <fullName evidence="4">Cupin domain-containing protein</fullName>
    </recommendedName>
</protein>
<evidence type="ECO:0000256" key="1">
    <source>
        <dbReference type="SAM" id="MobiDB-lite"/>
    </source>
</evidence>
<organism evidence="2 3">
    <name type="scientific">Banduia mediterranea</name>
    <dbReference type="NCBI Taxonomy" id="3075609"/>
    <lineage>
        <taxon>Bacteria</taxon>
        <taxon>Pseudomonadati</taxon>
        <taxon>Pseudomonadota</taxon>
        <taxon>Gammaproteobacteria</taxon>
        <taxon>Nevskiales</taxon>
        <taxon>Algiphilaceae</taxon>
        <taxon>Banduia</taxon>
    </lineage>
</organism>
<keyword evidence="3" id="KW-1185">Reference proteome</keyword>
<dbReference type="Gene3D" id="2.60.120.10">
    <property type="entry name" value="Jelly Rolls"/>
    <property type="match status" value="1"/>
</dbReference>
<feature type="region of interest" description="Disordered" evidence="1">
    <location>
        <begin position="1"/>
        <end position="39"/>
    </location>
</feature>
<accession>A0ABU2WL94</accession>
<proteinExistence type="predicted"/>
<evidence type="ECO:0008006" key="4">
    <source>
        <dbReference type="Google" id="ProtNLM"/>
    </source>
</evidence>
<dbReference type="InterPro" id="IPR014710">
    <property type="entry name" value="RmlC-like_jellyroll"/>
</dbReference>
<gene>
    <name evidence="2" type="ORF">RM530_14985</name>
</gene>
<sequence>MRRTIGNDGAAPPVDTPPPTPSVPSRDSRPLAGDEEQVQAAVPAGVRIERIVSHGQQTSPPGFWYDQEEGAFVLLLAGKATLSLQVAERRS</sequence>